<dbReference type="InterPro" id="IPR029044">
    <property type="entry name" value="Nucleotide-diphossugar_trans"/>
</dbReference>
<dbReference type="InterPro" id="IPR034683">
    <property type="entry name" value="IspD/TarI"/>
</dbReference>
<dbReference type="EMBL" id="DXCH01000162">
    <property type="protein sequence ID" value="HIZ07415.1"/>
    <property type="molecule type" value="Genomic_DNA"/>
</dbReference>
<dbReference type="CDD" id="cd02516">
    <property type="entry name" value="CDP-ME_synthetase"/>
    <property type="match status" value="1"/>
</dbReference>
<dbReference type="PANTHER" id="PTHR32125:SF4">
    <property type="entry name" value="2-C-METHYL-D-ERYTHRITOL 4-PHOSPHATE CYTIDYLYLTRANSFERASE, CHLOROPLASTIC"/>
    <property type="match status" value="1"/>
</dbReference>
<sequence length="263" mass="29722">MKNTNIAIIFAGGSGVRMGAGVPKQFLEINGKPVIIHTLQLFQYHDEIDKIYISMLKDFIPYMESLIDEYRLTKVQKVVPGGDTAQDSIYNALKIAESENDENAIVLLHDGVRPFVSYEVISENIKSVKKNGNGITCTSCYETILLSKDGSEVEAVPYRKETYAAQAPQSFYLKDIIHAHDMIRATEQGYENMVDACTIIKSLNMKAYMVPGNRGNIKVTTPEDVYMFRALLQYKENEQAFGLGLTNRIQTRMNQQSKRRDDD</sequence>
<dbReference type="Proteomes" id="UP000824024">
    <property type="component" value="Unassembled WGS sequence"/>
</dbReference>
<evidence type="ECO:0000256" key="3">
    <source>
        <dbReference type="ARBA" id="ARBA00023229"/>
    </source>
</evidence>
<evidence type="ECO:0000313" key="4">
    <source>
        <dbReference type="EMBL" id="HIZ07415.1"/>
    </source>
</evidence>
<dbReference type="SUPFAM" id="SSF53448">
    <property type="entry name" value="Nucleotide-diphospho-sugar transferases"/>
    <property type="match status" value="1"/>
</dbReference>
<dbReference type="GO" id="GO:0050518">
    <property type="term" value="F:2-C-methyl-D-erythritol 4-phosphate cytidylyltransferase activity"/>
    <property type="evidence" value="ECO:0007669"/>
    <property type="project" value="TreeGrafter"/>
</dbReference>
<keyword evidence="2 4" id="KW-0548">Nucleotidyltransferase</keyword>
<evidence type="ECO:0000256" key="2">
    <source>
        <dbReference type="ARBA" id="ARBA00022695"/>
    </source>
</evidence>
<proteinExistence type="predicted"/>
<evidence type="ECO:0000256" key="1">
    <source>
        <dbReference type="ARBA" id="ARBA00022679"/>
    </source>
</evidence>
<name>A0A9D2D2Q2_9FIRM</name>
<comment type="caution">
    <text evidence="4">The sequence shown here is derived from an EMBL/GenBank/DDBJ whole genome shotgun (WGS) entry which is preliminary data.</text>
</comment>
<dbReference type="Gene3D" id="3.90.550.10">
    <property type="entry name" value="Spore Coat Polysaccharide Biosynthesis Protein SpsA, Chain A"/>
    <property type="match status" value="1"/>
</dbReference>
<dbReference type="FunFam" id="3.90.550.10:FF:000003">
    <property type="entry name" value="2-C-methyl-D-erythritol 4-phosphate cytidylyltransferase"/>
    <property type="match status" value="1"/>
</dbReference>
<dbReference type="Pfam" id="PF01128">
    <property type="entry name" value="IspD"/>
    <property type="match status" value="1"/>
</dbReference>
<dbReference type="PANTHER" id="PTHR32125">
    <property type="entry name" value="2-C-METHYL-D-ERYTHRITOL 4-PHOSPHATE CYTIDYLYLTRANSFERASE, CHLOROPLASTIC"/>
    <property type="match status" value="1"/>
</dbReference>
<dbReference type="GO" id="GO:0008299">
    <property type="term" value="P:isoprenoid biosynthetic process"/>
    <property type="evidence" value="ECO:0007669"/>
    <property type="project" value="UniProtKB-KW"/>
</dbReference>
<dbReference type="InterPro" id="IPR050088">
    <property type="entry name" value="IspD/TarI_cytidylyltransf_bact"/>
</dbReference>
<dbReference type="AlphaFoldDB" id="A0A9D2D2Q2"/>
<evidence type="ECO:0000313" key="5">
    <source>
        <dbReference type="Proteomes" id="UP000824024"/>
    </source>
</evidence>
<keyword evidence="3" id="KW-0414">Isoprene biosynthesis</keyword>
<gene>
    <name evidence="4" type="ORF">IAA08_05720</name>
</gene>
<protein>
    <submittedName>
        <fullName evidence="4">2-C-methyl-D-erythritol 4-phosphate cytidylyltransferase</fullName>
    </submittedName>
</protein>
<accession>A0A9D2D2Q2</accession>
<dbReference type="NCBIfam" id="NF001183">
    <property type="entry name" value="PRK00155.1-3"/>
    <property type="match status" value="1"/>
</dbReference>
<reference evidence="4" key="1">
    <citation type="journal article" date="2021" name="PeerJ">
        <title>Extensive microbial diversity within the chicken gut microbiome revealed by metagenomics and culture.</title>
        <authorList>
            <person name="Gilroy R."/>
            <person name="Ravi A."/>
            <person name="Getino M."/>
            <person name="Pursley I."/>
            <person name="Horton D.L."/>
            <person name="Alikhan N.F."/>
            <person name="Baker D."/>
            <person name="Gharbi K."/>
            <person name="Hall N."/>
            <person name="Watson M."/>
            <person name="Adriaenssens E.M."/>
            <person name="Foster-Nyarko E."/>
            <person name="Jarju S."/>
            <person name="Secka A."/>
            <person name="Antonio M."/>
            <person name="Oren A."/>
            <person name="Chaudhuri R.R."/>
            <person name="La Ragione R."/>
            <person name="Hildebrand F."/>
            <person name="Pallen M.J."/>
        </authorList>
    </citation>
    <scope>NUCLEOTIDE SEQUENCE</scope>
    <source>
        <strain evidence="4">CHK192-9172</strain>
    </source>
</reference>
<reference evidence="4" key="2">
    <citation type="submission" date="2021-04" db="EMBL/GenBank/DDBJ databases">
        <authorList>
            <person name="Gilroy R."/>
        </authorList>
    </citation>
    <scope>NUCLEOTIDE SEQUENCE</scope>
    <source>
        <strain evidence="4">CHK192-9172</strain>
    </source>
</reference>
<organism evidence="4 5">
    <name type="scientific">Candidatus Eubacterium avistercoris</name>
    <dbReference type="NCBI Taxonomy" id="2838567"/>
    <lineage>
        <taxon>Bacteria</taxon>
        <taxon>Bacillati</taxon>
        <taxon>Bacillota</taxon>
        <taxon>Clostridia</taxon>
        <taxon>Eubacteriales</taxon>
        <taxon>Eubacteriaceae</taxon>
        <taxon>Eubacterium</taxon>
    </lineage>
</organism>
<keyword evidence="1" id="KW-0808">Transferase</keyword>